<dbReference type="GO" id="GO:0032259">
    <property type="term" value="P:methylation"/>
    <property type="evidence" value="ECO:0007669"/>
    <property type="project" value="UniProtKB-KW"/>
</dbReference>
<evidence type="ECO:0000256" key="1">
    <source>
        <dbReference type="ARBA" id="ARBA00011975"/>
    </source>
</evidence>
<keyword evidence="5" id="KW-0680">Restriction system</keyword>
<dbReference type="AlphaFoldDB" id="A0A653B0S9"/>
<evidence type="ECO:0000256" key="4">
    <source>
        <dbReference type="ARBA" id="ARBA00022691"/>
    </source>
</evidence>
<dbReference type="GO" id="GO:0003886">
    <property type="term" value="F:DNA (cytosine-5-)-methyltransferase activity"/>
    <property type="evidence" value="ECO:0007669"/>
    <property type="project" value="UniProtKB-EC"/>
</dbReference>
<dbReference type="Gene3D" id="3.90.120.10">
    <property type="entry name" value="DNA Methylase, subunit A, domain 2"/>
    <property type="match status" value="1"/>
</dbReference>
<keyword evidence="4" id="KW-0949">S-adenosyl-L-methionine</keyword>
<gene>
    <name evidence="7" type="ORF">POT9AD_1164</name>
</gene>
<evidence type="ECO:0000256" key="3">
    <source>
        <dbReference type="ARBA" id="ARBA00022679"/>
    </source>
</evidence>
<dbReference type="EMBL" id="LR130779">
    <property type="protein sequence ID" value="VDN62155.1"/>
    <property type="molecule type" value="Genomic_DNA"/>
</dbReference>
<evidence type="ECO:0000256" key="6">
    <source>
        <dbReference type="ARBA" id="ARBA00047422"/>
    </source>
</evidence>
<dbReference type="GO" id="GO:0009307">
    <property type="term" value="P:DNA restriction-modification system"/>
    <property type="evidence" value="ECO:0007669"/>
    <property type="project" value="UniProtKB-KW"/>
</dbReference>
<dbReference type="InterPro" id="IPR050390">
    <property type="entry name" value="C5-Methyltransferase"/>
</dbReference>
<keyword evidence="2 7" id="KW-0489">Methyltransferase</keyword>
<comment type="catalytic activity">
    <reaction evidence="6">
        <text>a 2'-deoxycytidine in DNA + S-adenosyl-L-methionine = a 5-methyl-2'-deoxycytidine in DNA + S-adenosyl-L-homocysteine + H(+)</text>
        <dbReference type="Rhea" id="RHEA:13681"/>
        <dbReference type="Rhea" id="RHEA-COMP:11369"/>
        <dbReference type="Rhea" id="RHEA-COMP:11370"/>
        <dbReference type="ChEBI" id="CHEBI:15378"/>
        <dbReference type="ChEBI" id="CHEBI:57856"/>
        <dbReference type="ChEBI" id="CHEBI:59789"/>
        <dbReference type="ChEBI" id="CHEBI:85452"/>
        <dbReference type="ChEBI" id="CHEBI:85454"/>
        <dbReference type="EC" id="2.1.1.37"/>
    </reaction>
</comment>
<dbReference type="GO" id="GO:0044027">
    <property type="term" value="P:negative regulation of gene expression via chromosomal CpG island methylation"/>
    <property type="evidence" value="ECO:0007669"/>
    <property type="project" value="TreeGrafter"/>
</dbReference>
<keyword evidence="3 7" id="KW-0808">Transferase</keyword>
<proteinExistence type="predicted"/>
<reference evidence="7" key="1">
    <citation type="submission" date="2018-11" db="EMBL/GenBank/DDBJ databases">
        <authorList>
            <consortium name="Genoscope - CEA"/>
            <person name="William W."/>
        </authorList>
    </citation>
    <scope>NUCLEOTIDE SEQUENCE [LARGE SCALE GENOMIC DNA]</scope>
    <source>
        <strain evidence="7">T9AD</strain>
    </source>
</reference>
<dbReference type="InterPro" id="IPR029063">
    <property type="entry name" value="SAM-dependent_MTases_sf"/>
</dbReference>
<dbReference type="Pfam" id="PF00145">
    <property type="entry name" value="DNA_methylase"/>
    <property type="match status" value="3"/>
</dbReference>
<accession>A0A653B0S9</accession>
<dbReference type="OrthoDB" id="9813719at2"/>
<name>A0A653B0S9_ECTOL</name>
<dbReference type="Gene3D" id="3.40.50.150">
    <property type="entry name" value="Vaccinia Virus protein VP39"/>
    <property type="match status" value="1"/>
</dbReference>
<evidence type="ECO:0000313" key="7">
    <source>
        <dbReference type="EMBL" id="VDN62155.1"/>
    </source>
</evidence>
<dbReference type="SUPFAM" id="SSF53335">
    <property type="entry name" value="S-adenosyl-L-methionine-dependent methyltransferases"/>
    <property type="match status" value="1"/>
</dbReference>
<protein>
    <recommendedName>
        <fullName evidence="1">DNA (cytosine-5-)-methyltransferase</fullName>
        <ecNumber evidence="1">2.1.1.37</ecNumber>
    </recommendedName>
</protein>
<dbReference type="PANTHER" id="PTHR10629">
    <property type="entry name" value="CYTOSINE-SPECIFIC METHYLTRANSFERASE"/>
    <property type="match status" value="1"/>
</dbReference>
<dbReference type="REBASE" id="356761">
    <property type="entry name" value="M.PolT9ADORF1164P"/>
</dbReference>
<evidence type="ECO:0000256" key="5">
    <source>
        <dbReference type="ARBA" id="ARBA00022747"/>
    </source>
</evidence>
<organism evidence="7">
    <name type="scientific">Ectopseudomonas oleovorans</name>
    <name type="common">Pseudomonas oleovorans</name>
    <dbReference type="NCBI Taxonomy" id="301"/>
    <lineage>
        <taxon>Bacteria</taxon>
        <taxon>Pseudomonadati</taxon>
        <taxon>Pseudomonadota</taxon>
        <taxon>Gammaproteobacteria</taxon>
        <taxon>Pseudomonadales</taxon>
        <taxon>Pseudomonadaceae</taxon>
        <taxon>Ectopseudomonas</taxon>
    </lineage>
</organism>
<evidence type="ECO:0000256" key="2">
    <source>
        <dbReference type="ARBA" id="ARBA00022603"/>
    </source>
</evidence>
<dbReference type="GO" id="GO:0003677">
    <property type="term" value="F:DNA binding"/>
    <property type="evidence" value="ECO:0007669"/>
    <property type="project" value="TreeGrafter"/>
</dbReference>
<dbReference type="EC" id="2.1.1.37" evidence="1"/>
<sequence length="698" mass="75900">MTSLNQSAAIDFSTQYGLHLTEDDDAIIVDLFAGGGGASTGLEQGLGRQVAIAINHNPAAISMHTANHPHAEHYQTDVWGVDPLESTGGNVVGWLHASPDCRHFSQAVGGQPRKKEIRDLSWVVKKWAGKLRRQGKGPWVISLENVKQILQWGRLIAKRDRDTGRVVKLDGSIAAVGERVPRHEQFLVPDPKDKGRIWRRFVRELEGLGYHVQWWIERNCDYGDPTTRQRLYLIATAEGLEPVRPVESHAKKPGKGQKPYRTAADCIDWSDLGTSIRNRKRPLAEATNRRISLGIRKEVIERAQPFIVPISNWSTETVHAVDKPLNTITAWPKGGHFALAMPHLVKFRFDAAGLPVDQPMPTITSGGDYKRPAGAAHALGLASASLIQVGYGERDGQSPRVPGLDKPLGTVVAGGGKHALASAVLVGAGGPSYSGKPAPADQPLGTVVTENHRAIATAFLAQANGGYNTMHSRPADDPVSTITNRGSQQQLVAANLVQLRANCDSRPADEPLRTLSAGGQHHALSAAHLVTLRKGSVGGPADAPISTLTGNDHHGLITADLARDSLTEEELEGALWCSAFLMRYHSTGGQWAACDAPLTTITTKDRLALVTVWISGDPYVIVDIRLRMLKPRELYRAQGFPDSYIIEHGHDGRRFSQSDQVHMCGNSVSPGTMAAFARANDPWRRRREHKTTSKALQP</sequence>
<dbReference type="PRINTS" id="PR00105">
    <property type="entry name" value="C5METTRFRASE"/>
</dbReference>
<dbReference type="InterPro" id="IPR001525">
    <property type="entry name" value="C5_MeTfrase"/>
</dbReference>
<dbReference type="PANTHER" id="PTHR10629:SF52">
    <property type="entry name" value="DNA (CYTOSINE-5)-METHYLTRANSFERASE 1"/>
    <property type="match status" value="1"/>
</dbReference>